<dbReference type="Proteomes" id="UP000542776">
    <property type="component" value="Unassembled WGS sequence"/>
</dbReference>
<dbReference type="EMBL" id="JACIEK010000042">
    <property type="protein sequence ID" value="MBB4000926.1"/>
    <property type="molecule type" value="Genomic_DNA"/>
</dbReference>
<evidence type="ECO:0000313" key="2">
    <source>
        <dbReference type="Proteomes" id="UP000542776"/>
    </source>
</evidence>
<evidence type="ECO:0000313" key="1">
    <source>
        <dbReference type="EMBL" id="MBB4000926.1"/>
    </source>
</evidence>
<protein>
    <submittedName>
        <fullName evidence="1">Transposase</fullName>
    </submittedName>
</protein>
<dbReference type="AlphaFoldDB" id="A0A7W6H980"/>
<gene>
    <name evidence="1" type="ORF">GGR04_004812</name>
</gene>
<dbReference type="InterPro" id="IPR009057">
    <property type="entry name" value="Homeodomain-like_sf"/>
</dbReference>
<dbReference type="SUPFAM" id="SSF46689">
    <property type="entry name" value="Homeodomain-like"/>
    <property type="match status" value="1"/>
</dbReference>
<reference evidence="1 2" key="1">
    <citation type="submission" date="2020-08" db="EMBL/GenBank/DDBJ databases">
        <title>Genomic Encyclopedia of Type Strains, Phase IV (KMG-IV): sequencing the most valuable type-strain genomes for metagenomic binning, comparative biology and taxonomic classification.</title>
        <authorList>
            <person name="Goeker M."/>
        </authorList>
    </citation>
    <scope>NUCLEOTIDE SEQUENCE [LARGE SCALE GENOMIC DNA]</scope>
    <source>
        <strain evidence="1 2">DSM 102238</strain>
    </source>
</reference>
<name>A0A7W6H980_9HYPH</name>
<proteinExistence type="predicted"/>
<sequence length="126" mass="14737">MVRPYSDDLRERVLKEAERSSARRAAVRFGISAATAVRWAARARMGERSARPWGGRRGSRLDAHAGFIETMIHDRRDITLDEMVERLVVERDLHLGRSALSAWLRRRSWTFKKRPHTHWSRSDRTS</sequence>
<keyword evidence="2" id="KW-1185">Reference proteome</keyword>
<comment type="caution">
    <text evidence="1">The sequence shown here is derived from an EMBL/GenBank/DDBJ whole genome shotgun (WGS) entry which is preliminary data.</text>
</comment>
<organism evidence="1 2">
    <name type="scientific">Aureimonas pseudogalii</name>
    <dbReference type="NCBI Taxonomy" id="1744844"/>
    <lineage>
        <taxon>Bacteria</taxon>
        <taxon>Pseudomonadati</taxon>
        <taxon>Pseudomonadota</taxon>
        <taxon>Alphaproteobacteria</taxon>
        <taxon>Hyphomicrobiales</taxon>
        <taxon>Aurantimonadaceae</taxon>
        <taxon>Aureimonas</taxon>
    </lineage>
</organism>
<accession>A0A7W6H980</accession>